<keyword evidence="5" id="KW-1185">Reference proteome</keyword>
<dbReference type="PANTHER" id="PTHR11487:SF0">
    <property type="entry name" value="S-ACYL FATTY ACID SYNTHASE THIOESTERASE, MEDIUM CHAIN"/>
    <property type="match status" value="1"/>
</dbReference>
<evidence type="ECO:0000313" key="4">
    <source>
        <dbReference type="EMBL" id="MFC5000438.1"/>
    </source>
</evidence>
<organism evidence="4 5">
    <name type="scientific">Dactylosporangium cerinum</name>
    <dbReference type="NCBI Taxonomy" id="1434730"/>
    <lineage>
        <taxon>Bacteria</taxon>
        <taxon>Bacillati</taxon>
        <taxon>Actinomycetota</taxon>
        <taxon>Actinomycetes</taxon>
        <taxon>Micromonosporales</taxon>
        <taxon>Micromonosporaceae</taxon>
        <taxon>Dactylosporangium</taxon>
    </lineage>
</organism>
<proteinExistence type="inferred from homology"/>
<dbReference type="InterPro" id="IPR029058">
    <property type="entry name" value="AB_hydrolase_fold"/>
</dbReference>
<name>A0ABV9VZ44_9ACTN</name>
<accession>A0ABV9VZ44</accession>
<evidence type="ECO:0000259" key="3">
    <source>
        <dbReference type="SMART" id="SM00824"/>
    </source>
</evidence>
<evidence type="ECO:0000256" key="2">
    <source>
        <dbReference type="ARBA" id="ARBA00022801"/>
    </source>
</evidence>
<dbReference type="RefSeq" id="WP_380116996.1">
    <property type="nucleotide sequence ID" value="NZ_JBHSIU010000023.1"/>
</dbReference>
<dbReference type="InterPro" id="IPR020802">
    <property type="entry name" value="TesA-like"/>
</dbReference>
<feature type="domain" description="Thioesterase TesA-like" evidence="3">
    <location>
        <begin position="25"/>
        <end position="248"/>
    </location>
</feature>
<dbReference type="SMART" id="SM00824">
    <property type="entry name" value="PKS_TE"/>
    <property type="match status" value="1"/>
</dbReference>
<dbReference type="SUPFAM" id="SSF53474">
    <property type="entry name" value="alpha/beta-Hydrolases"/>
    <property type="match status" value="1"/>
</dbReference>
<reference evidence="5" key="1">
    <citation type="journal article" date="2019" name="Int. J. Syst. Evol. Microbiol.">
        <title>The Global Catalogue of Microorganisms (GCM) 10K type strain sequencing project: providing services to taxonomists for standard genome sequencing and annotation.</title>
        <authorList>
            <consortium name="The Broad Institute Genomics Platform"/>
            <consortium name="The Broad Institute Genome Sequencing Center for Infectious Disease"/>
            <person name="Wu L."/>
            <person name="Ma J."/>
        </authorList>
    </citation>
    <scope>NUCLEOTIDE SEQUENCE [LARGE SCALE GENOMIC DNA]</scope>
    <source>
        <strain evidence="5">CGMCC 4.7152</strain>
    </source>
</reference>
<dbReference type="EMBL" id="JBHSIU010000023">
    <property type="protein sequence ID" value="MFC5000438.1"/>
    <property type="molecule type" value="Genomic_DNA"/>
</dbReference>
<dbReference type="Proteomes" id="UP001595912">
    <property type="component" value="Unassembled WGS sequence"/>
</dbReference>
<gene>
    <name evidence="4" type="ORF">ACFPIJ_21675</name>
</gene>
<dbReference type="Pfam" id="PF00975">
    <property type="entry name" value="Thioesterase"/>
    <property type="match status" value="1"/>
</dbReference>
<dbReference type="PANTHER" id="PTHR11487">
    <property type="entry name" value="THIOESTERASE"/>
    <property type="match status" value="1"/>
</dbReference>
<sequence length="257" mass="28064">MSAFASGSQWLRNLFPTAKNDARLMCFPHAGGAASYYLPMAKALASVADVTAIQYPGRQDRRSESPIGDIGTLADRIVEVLDPIPGERPVAFFGHSMGAVVAFEVARRLEDLRANTPVVLFASGRRAPSIQRQEAVGKYSDDGLIAEIRALDGTNSSMLHDDELVRMILPAVRADYRAIESYVCAPEAVIARPIVAILGTEDPRVSLSDAQAWESHTTGKFDLHTLPGNHFYINGHLDELRALVRSGLDEFSAFRKL</sequence>
<dbReference type="InterPro" id="IPR001031">
    <property type="entry name" value="Thioesterase"/>
</dbReference>
<evidence type="ECO:0000256" key="1">
    <source>
        <dbReference type="ARBA" id="ARBA00007169"/>
    </source>
</evidence>
<evidence type="ECO:0000313" key="5">
    <source>
        <dbReference type="Proteomes" id="UP001595912"/>
    </source>
</evidence>
<protein>
    <submittedName>
        <fullName evidence="4">Thioesterase II family protein</fullName>
    </submittedName>
</protein>
<comment type="similarity">
    <text evidence="1">Belongs to the thioesterase family.</text>
</comment>
<comment type="caution">
    <text evidence="4">The sequence shown here is derived from an EMBL/GenBank/DDBJ whole genome shotgun (WGS) entry which is preliminary data.</text>
</comment>
<dbReference type="Gene3D" id="3.40.50.1820">
    <property type="entry name" value="alpha/beta hydrolase"/>
    <property type="match status" value="1"/>
</dbReference>
<dbReference type="InterPro" id="IPR012223">
    <property type="entry name" value="TEII"/>
</dbReference>
<keyword evidence="2" id="KW-0378">Hydrolase</keyword>